<sequence>MPFELVSQFTEDAFAKEDHICDRPSCKAKIKAGEPCFYVATIDPAQPGHHVCAPCYSQYRKKEATSVRPTCGARGPTNHGGPPGVGTGMSQSHLRPDPQTIQQSVNAAQRKFQHAHYAAEHQCWAKMSYAFAPAETISLAISAVHEGAARKKTKWVQIG</sequence>
<reference evidence="3" key="2">
    <citation type="submission" date="2015-01" db="EMBL/GenBank/DDBJ databases">
        <title>Evolutionary Origins and Diversification of the Mycorrhizal Mutualists.</title>
        <authorList>
            <consortium name="DOE Joint Genome Institute"/>
            <consortium name="Mycorrhizal Genomics Consortium"/>
            <person name="Kohler A."/>
            <person name="Kuo A."/>
            <person name="Nagy L.G."/>
            <person name="Floudas D."/>
            <person name="Copeland A."/>
            <person name="Barry K.W."/>
            <person name="Cichocki N."/>
            <person name="Veneault-Fourrey C."/>
            <person name="LaButti K."/>
            <person name="Lindquist E.A."/>
            <person name="Lipzen A."/>
            <person name="Lundell T."/>
            <person name="Morin E."/>
            <person name="Murat C."/>
            <person name="Riley R."/>
            <person name="Ohm R."/>
            <person name="Sun H."/>
            <person name="Tunlid A."/>
            <person name="Henrissat B."/>
            <person name="Grigoriev I.V."/>
            <person name="Hibbett D.S."/>
            <person name="Martin F."/>
        </authorList>
    </citation>
    <scope>NUCLEOTIDE SEQUENCE [LARGE SCALE GENOMIC DNA]</scope>
    <source>
        <strain evidence="3">Ve08.2h10</strain>
    </source>
</reference>
<evidence type="ECO:0000313" key="3">
    <source>
        <dbReference type="Proteomes" id="UP000054538"/>
    </source>
</evidence>
<feature type="non-terminal residue" evidence="2">
    <location>
        <position position="159"/>
    </location>
</feature>
<keyword evidence="3" id="KW-1185">Reference proteome</keyword>
<dbReference type="Proteomes" id="UP000054538">
    <property type="component" value="Unassembled WGS sequence"/>
</dbReference>
<evidence type="ECO:0000256" key="1">
    <source>
        <dbReference type="SAM" id="MobiDB-lite"/>
    </source>
</evidence>
<proteinExistence type="predicted"/>
<dbReference type="InParanoid" id="A0A0D0D751"/>
<gene>
    <name evidence="2" type="ORF">PAXRUDRAFT_29013</name>
</gene>
<dbReference type="HOGENOM" id="CLU_1664933_0_0_1"/>
<evidence type="ECO:0000313" key="2">
    <source>
        <dbReference type="EMBL" id="KIK76039.1"/>
    </source>
</evidence>
<organism evidence="2 3">
    <name type="scientific">Paxillus rubicundulus Ve08.2h10</name>
    <dbReference type="NCBI Taxonomy" id="930991"/>
    <lineage>
        <taxon>Eukaryota</taxon>
        <taxon>Fungi</taxon>
        <taxon>Dikarya</taxon>
        <taxon>Basidiomycota</taxon>
        <taxon>Agaricomycotina</taxon>
        <taxon>Agaricomycetes</taxon>
        <taxon>Agaricomycetidae</taxon>
        <taxon>Boletales</taxon>
        <taxon>Paxilineae</taxon>
        <taxon>Paxillaceae</taxon>
        <taxon>Paxillus</taxon>
    </lineage>
</organism>
<dbReference type="EMBL" id="KN827707">
    <property type="protein sequence ID" value="KIK76039.1"/>
    <property type="molecule type" value="Genomic_DNA"/>
</dbReference>
<dbReference type="OrthoDB" id="2632196at2759"/>
<name>A0A0D0D751_9AGAM</name>
<protein>
    <submittedName>
        <fullName evidence="2">Uncharacterized protein</fullName>
    </submittedName>
</protein>
<reference evidence="2 3" key="1">
    <citation type="submission" date="2014-04" db="EMBL/GenBank/DDBJ databases">
        <authorList>
            <consortium name="DOE Joint Genome Institute"/>
            <person name="Kuo A."/>
            <person name="Kohler A."/>
            <person name="Jargeat P."/>
            <person name="Nagy L.G."/>
            <person name="Floudas D."/>
            <person name="Copeland A."/>
            <person name="Barry K.W."/>
            <person name="Cichocki N."/>
            <person name="Veneault-Fourrey C."/>
            <person name="LaButti K."/>
            <person name="Lindquist E.A."/>
            <person name="Lipzen A."/>
            <person name="Lundell T."/>
            <person name="Morin E."/>
            <person name="Murat C."/>
            <person name="Sun H."/>
            <person name="Tunlid A."/>
            <person name="Henrissat B."/>
            <person name="Grigoriev I.V."/>
            <person name="Hibbett D.S."/>
            <person name="Martin F."/>
            <person name="Nordberg H.P."/>
            <person name="Cantor M.N."/>
            <person name="Hua S.X."/>
        </authorList>
    </citation>
    <scope>NUCLEOTIDE SEQUENCE [LARGE SCALE GENOMIC DNA]</scope>
    <source>
        <strain evidence="2 3">Ve08.2h10</strain>
    </source>
</reference>
<feature type="compositionally biased region" description="Polar residues" evidence="1">
    <location>
        <begin position="88"/>
        <end position="97"/>
    </location>
</feature>
<accession>A0A0D0D751</accession>
<feature type="region of interest" description="Disordered" evidence="1">
    <location>
        <begin position="67"/>
        <end position="97"/>
    </location>
</feature>
<dbReference type="AlphaFoldDB" id="A0A0D0D751"/>